<feature type="transmembrane region" description="Helical" evidence="5">
    <location>
        <begin position="401"/>
        <end position="427"/>
    </location>
</feature>
<feature type="transmembrane region" description="Helical" evidence="5">
    <location>
        <begin position="39"/>
        <end position="56"/>
    </location>
</feature>
<feature type="transmembrane region" description="Helical" evidence="5">
    <location>
        <begin position="63"/>
        <end position="82"/>
    </location>
</feature>
<keyword evidence="7" id="KW-0436">Ligase</keyword>
<dbReference type="GO" id="GO:0016020">
    <property type="term" value="C:membrane"/>
    <property type="evidence" value="ECO:0007669"/>
    <property type="project" value="UniProtKB-SubCell"/>
</dbReference>
<dbReference type="PANTHER" id="PTHR37422">
    <property type="entry name" value="TEICHURONIC ACID BIOSYNTHESIS PROTEIN TUAE"/>
    <property type="match status" value="1"/>
</dbReference>
<dbReference type="InterPro" id="IPR051533">
    <property type="entry name" value="WaaL-like"/>
</dbReference>
<evidence type="ECO:0000256" key="2">
    <source>
        <dbReference type="ARBA" id="ARBA00022692"/>
    </source>
</evidence>
<keyword evidence="2 5" id="KW-0812">Transmembrane</keyword>
<organism evidence="7">
    <name type="scientific">Desulfobacca acetoxidans</name>
    <dbReference type="NCBI Taxonomy" id="60893"/>
    <lineage>
        <taxon>Bacteria</taxon>
        <taxon>Pseudomonadati</taxon>
        <taxon>Thermodesulfobacteriota</taxon>
        <taxon>Desulfobaccia</taxon>
        <taxon>Desulfobaccales</taxon>
        <taxon>Desulfobaccaceae</taxon>
        <taxon>Desulfobacca</taxon>
    </lineage>
</organism>
<accession>A0A7C5ENA0</accession>
<gene>
    <name evidence="7" type="ORF">ENW48_08570</name>
</gene>
<feature type="transmembrane region" description="Helical" evidence="5">
    <location>
        <begin position="12"/>
        <end position="33"/>
    </location>
</feature>
<feature type="transmembrane region" description="Helical" evidence="5">
    <location>
        <begin position="124"/>
        <end position="144"/>
    </location>
</feature>
<dbReference type="Pfam" id="PF04932">
    <property type="entry name" value="Wzy_C"/>
    <property type="match status" value="1"/>
</dbReference>
<evidence type="ECO:0000256" key="5">
    <source>
        <dbReference type="SAM" id="Phobius"/>
    </source>
</evidence>
<feature type="transmembrane region" description="Helical" evidence="5">
    <location>
        <begin position="242"/>
        <end position="260"/>
    </location>
</feature>
<dbReference type="GO" id="GO:0016874">
    <property type="term" value="F:ligase activity"/>
    <property type="evidence" value="ECO:0007669"/>
    <property type="project" value="UniProtKB-KW"/>
</dbReference>
<keyword evidence="3 5" id="KW-1133">Transmembrane helix</keyword>
<dbReference type="InterPro" id="IPR007016">
    <property type="entry name" value="O-antigen_ligase-rel_domated"/>
</dbReference>
<sequence>MSYLADSESLRSRGWGVVLLGGGAVGAFLLLAAAQPPKWFFFLIFALAAGALLVIIPQREKFLLYLTVVLMTVALDFHPIYLASATTPWPVSGWRISLFEITFILLLVLWLGRLVVEGTTPIRFFPWVSGPFLGLWLLSLLSTGRSDLPLVIKLCTLWLVMESWLIFLYFANHLKERPRLITVALALLLAGALQSLIGVGQYLSGSTLGLELFGEAKTFMQMRAGEGLVSRVSGTFGHPNNLGGYLAMVLQLNLALLFAPWRRSRKVALAGLLLLLGTALLLTLSRGAWLAFSLGALFTLFMCLSHRLKAKGVALLLAGFLVVLFMLPTSILLEPMKRRLFQEDYGAAQARMPLAVVALNIIRHHPWLGVGLTNYLAVAPSYDVTPEAISYTFPQPVHNEFLLIGAELGLPALGLFLLILGVLGRGLWRASFQEEETPLPYVAMGLLGAFIAWGAFRLTDYHYVLLADPFWVLAGLSQGLIAVVVRETAVSTT</sequence>
<feature type="transmembrane region" description="Helical" evidence="5">
    <location>
        <begin position="267"/>
        <end position="283"/>
    </location>
</feature>
<evidence type="ECO:0000256" key="1">
    <source>
        <dbReference type="ARBA" id="ARBA00004141"/>
    </source>
</evidence>
<name>A0A7C5ENA0_9BACT</name>
<feature type="transmembrane region" description="Helical" evidence="5">
    <location>
        <begin position="462"/>
        <end position="485"/>
    </location>
</feature>
<reference evidence="7" key="1">
    <citation type="journal article" date="2020" name="mSystems">
        <title>Genome- and Community-Level Interaction Insights into Carbon Utilization and Element Cycling Functions of Hydrothermarchaeota in Hydrothermal Sediment.</title>
        <authorList>
            <person name="Zhou Z."/>
            <person name="Liu Y."/>
            <person name="Xu W."/>
            <person name="Pan J."/>
            <person name="Luo Z.H."/>
            <person name="Li M."/>
        </authorList>
    </citation>
    <scope>NUCLEOTIDE SEQUENCE [LARGE SCALE GENOMIC DNA]</scope>
    <source>
        <strain evidence="7">SpSt-853</strain>
    </source>
</reference>
<dbReference type="PANTHER" id="PTHR37422:SF23">
    <property type="entry name" value="TEICHURONIC ACID BIOSYNTHESIS PROTEIN TUAE"/>
    <property type="match status" value="1"/>
</dbReference>
<feature type="transmembrane region" description="Helical" evidence="5">
    <location>
        <begin position="94"/>
        <end position="112"/>
    </location>
</feature>
<proteinExistence type="predicted"/>
<feature type="domain" description="O-antigen ligase-related" evidence="6">
    <location>
        <begin position="272"/>
        <end position="417"/>
    </location>
</feature>
<comment type="caution">
    <text evidence="7">The sequence shown here is derived from an EMBL/GenBank/DDBJ whole genome shotgun (WGS) entry which is preliminary data.</text>
</comment>
<comment type="subcellular location">
    <subcellularLocation>
        <location evidence="1">Membrane</location>
        <topology evidence="1">Multi-pass membrane protein</topology>
    </subcellularLocation>
</comment>
<dbReference type="EMBL" id="DTKJ01000058">
    <property type="protein sequence ID" value="HGZ12259.1"/>
    <property type="molecule type" value="Genomic_DNA"/>
</dbReference>
<feature type="transmembrane region" description="Helical" evidence="5">
    <location>
        <begin position="150"/>
        <end position="171"/>
    </location>
</feature>
<dbReference type="AlphaFoldDB" id="A0A7C5ENA0"/>
<protein>
    <submittedName>
        <fullName evidence="7">O-antigen ligase domain-containing protein</fullName>
    </submittedName>
</protein>
<evidence type="ECO:0000256" key="3">
    <source>
        <dbReference type="ARBA" id="ARBA00022989"/>
    </source>
</evidence>
<feature type="transmembrane region" description="Helical" evidence="5">
    <location>
        <begin position="313"/>
        <end position="333"/>
    </location>
</feature>
<evidence type="ECO:0000259" key="6">
    <source>
        <dbReference type="Pfam" id="PF04932"/>
    </source>
</evidence>
<evidence type="ECO:0000313" key="7">
    <source>
        <dbReference type="EMBL" id="HGZ12259.1"/>
    </source>
</evidence>
<keyword evidence="4 5" id="KW-0472">Membrane</keyword>
<evidence type="ECO:0000256" key="4">
    <source>
        <dbReference type="ARBA" id="ARBA00023136"/>
    </source>
</evidence>
<feature type="transmembrane region" description="Helical" evidence="5">
    <location>
        <begin position="183"/>
        <end position="203"/>
    </location>
</feature>
<feature type="transmembrane region" description="Helical" evidence="5">
    <location>
        <begin position="439"/>
        <end position="456"/>
    </location>
</feature>